<dbReference type="AlphaFoldDB" id="A0A381WIZ5"/>
<name>A0A381WIZ5_9ZZZZ</name>
<organism evidence="1">
    <name type="scientific">marine metagenome</name>
    <dbReference type="NCBI Taxonomy" id="408172"/>
    <lineage>
        <taxon>unclassified sequences</taxon>
        <taxon>metagenomes</taxon>
        <taxon>ecological metagenomes</taxon>
    </lineage>
</organism>
<evidence type="ECO:0000313" key="1">
    <source>
        <dbReference type="EMBL" id="SVA52429.1"/>
    </source>
</evidence>
<dbReference type="EMBL" id="UINC01011947">
    <property type="protein sequence ID" value="SVA52429.1"/>
    <property type="molecule type" value="Genomic_DNA"/>
</dbReference>
<sequence>MKEYSNNLYNECPYCKSSSIESHENDFDGSVMNCHMYCVDCEEQWEDCYEITSRFNKEGNQIQKFETYCNKEDA</sequence>
<gene>
    <name evidence="1" type="ORF">METZ01_LOCUS105283</name>
</gene>
<accession>A0A381WIZ5</accession>
<protein>
    <submittedName>
        <fullName evidence="1">Uncharacterized protein</fullName>
    </submittedName>
</protein>
<proteinExistence type="predicted"/>
<reference evidence="1" key="1">
    <citation type="submission" date="2018-05" db="EMBL/GenBank/DDBJ databases">
        <authorList>
            <person name="Lanie J.A."/>
            <person name="Ng W.-L."/>
            <person name="Kazmierczak K.M."/>
            <person name="Andrzejewski T.M."/>
            <person name="Davidsen T.M."/>
            <person name="Wayne K.J."/>
            <person name="Tettelin H."/>
            <person name="Glass J.I."/>
            <person name="Rusch D."/>
            <person name="Podicherti R."/>
            <person name="Tsui H.-C.T."/>
            <person name="Winkler M.E."/>
        </authorList>
    </citation>
    <scope>NUCLEOTIDE SEQUENCE</scope>
</reference>